<dbReference type="EMBL" id="BMNI01000003">
    <property type="protein sequence ID" value="GGO88177.1"/>
    <property type="molecule type" value="Genomic_DNA"/>
</dbReference>
<sequence length="165" mass="17491">MGGVDKASIEWRGRTLLEYALDAVTDAAEVVVVGDWVPTERPVTFTREEPVRGGPAAGVLAGLDAFAGAPRHVVVLAVDMPRVTMSTVDRLRDAAEGRDGAVLVDSHGRRALAYVFSVEALRAARPDAEAAYGMSLRALLGELDLAAVPARGDEAHDIDSWDDLA</sequence>
<dbReference type="InterPro" id="IPR029044">
    <property type="entry name" value="Nucleotide-diphossugar_trans"/>
</dbReference>
<dbReference type="Gene3D" id="3.90.550.10">
    <property type="entry name" value="Spore Coat Polysaccharide Biosynthesis Protein SpsA, Chain A"/>
    <property type="match status" value="1"/>
</dbReference>
<gene>
    <name evidence="2" type="ORF">GCM10011584_14530</name>
</gene>
<reference evidence="3" key="1">
    <citation type="journal article" date="2019" name="Int. J. Syst. Evol. Microbiol.">
        <title>The Global Catalogue of Microorganisms (GCM) 10K type strain sequencing project: providing services to taxonomists for standard genome sequencing and annotation.</title>
        <authorList>
            <consortium name="The Broad Institute Genomics Platform"/>
            <consortium name="The Broad Institute Genome Sequencing Center for Infectious Disease"/>
            <person name="Wu L."/>
            <person name="Ma J."/>
        </authorList>
    </citation>
    <scope>NUCLEOTIDE SEQUENCE [LARGE SCALE GENOMIC DNA]</scope>
    <source>
        <strain evidence="3">CGMCC 4.7371</strain>
    </source>
</reference>
<evidence type="ECO:0000259" key="1">
    <source>
        <dbReference type="Pfam" id="PF12804"/>
    </source>
</evidence>
<evidence type="ECO:0000313" key="3">
    <source>
        <dbReference type="Proteomes" id="UP000655410"/>
    </source>
</evidence>
<protein>
    <recommendedName>
        <fullName evidence="1">MobA-like NTP transferase domain-containing protein</fullName>
    </recommendedName>
</protein>
<dbReference type="SUPFAM" id="SSF53448">
    <property type="entry name" value="Nucleotide-diphospho-sugar transferases"/>
    <property type="match status" value="1"/>
</dbReference>
<feature type="domain" description="MobA-like NTP transferase" evidence="1">
    <location>
        <begin position="1"/>
        <end position="142"/>
    </location>
</feature>
<dbReference type="InterPro" id="IPR025877">
    <property type="entry name" value="MobA-like_NTP_Trfase"/>
</dbReference>
<organism evidence="2 3">
    <name type="scientific">Nocardioides phosphati</name>
    <dbReference type="NCBI Taxonomy" id="1867775"/>
    <lineage>
        <taxon>Bacteria</taxon>
        <taxon>Bacillati</taxon>
        <taxon>Actinomycetota</taxon>
        <taxon>Actinomycetes</taxon>
        <taxon>Propionibacteriales</taxon>
        <taxon>Nocardioidaceae</taxon>
        <taxon>Nocardioides</taxon>
    </lineage>
</organism>
<evidence type="ECO:0000313" key="2">
    <source>
        <dbReference type="EMBL" id="GGO88177.1"/>
    </source>
</evidence>
<dbReference type="PANTHER" id="PTHR43777">
    <property type="entry name" value="MOLYBDENUM COFACTOR CYTIDYLYLTRANSFERASE"/>
    <property type="match status" value="1"/>
</dbReference>
<dbReference type="PANTHER" id="PTHR43777:SF1">
    <property type="entry name" value="MOLYBDENUM COFACTOR CYTIDYLYLTRANSFERASE"/>
    <property type="match status" value="1"/>
</dbReference>
<name>A0ABQ2N887_9ACTN</name>
<accession>A0ABQ2N887</accession>
<keyword evidence="3" id="KW-1185">Reference proteome</keyword>
<dbReference type="Proteomes" id="UP000655410">
    <property type="component" value="Unassembled WGS sequence"/>
</dbReference>
<comment type="caution">
    <text evidence="2">The sequence shown here is derived from an EMBL/GenBank/DDBJ whole genome shotgun (WGS) entry which is preliminary data.</text>
</comment>
<proteinExistence type="predicted"/>
<dbReference type="Pfam" id="PF12804">
    <property type="entry name" value="NTP_transf_3"/>
    <property type="match status" value="1"/>
</dbReference>